<dbReference type="SUPFAM" id="SSF54117">
    <property type="entry name" value="Interleukin 8-like chemokines"/>
    <property type="match status" value="1"/>
</dbReference>
<dbReference type="InterPro" id="IPR036048">
    <property type="entry name" value="Interleukin_8-like_sf"/>
</dbReference>
<comment type="caution">
    <text evidence="6">The sequence shown here is derived from an EMBL/GenBank/DDBJ whole genome shotgun (WGS) entry which is preliminary data.</text>
</comment>
<evidence type="ECO:0000256" key="2">
    <source>
        <dbReference type="ARBA" id="ARBA00022514"/>
    </source>
</evidence>
<dbReference type="Pfam" id="PF00048">
    <property type="entry name" value="IL8"/>
    <property type="match status" value="1"/>
</dbReference>
<organism evidence="6 7">
    <name type="scientific">Megalops atlanticus</name>
    <name type="common">Tarpon</name>
    <name type="synonym">Clupea gigantea</name>
    <dbReference type="NCBI Taxonomy" id="7932"/>
    <lineage>
        <taxon>Eukaryota</taxon>
        <taxon>Metazoa</taxon>
        <taxon>Chordata</taxon>
        <taxon>Craniata</taxon>
        <taxon>Vertebrata</taxon>
        <taxon>Euteleostomi</taxon>
        <taxon>Actinopterygii</taxon>
        <taxon>Neopterygii</taxon>
        <taxon>Teleostei</taxon>
        <taxon>Elopiformes</taxon>
        <taxon>Megalopidae</taxon>
        <taxon>Megalops</taxon>
    </lineage>
</organism>
<evidence type="ECO:0000256" key="3">
    <source>
        <dbReference type="ARBA" id="ARBA00023157"/>
    </source>
</evidence>
<evidence type="ECO:0000313" key="6">
    <source>
        <dbReference type="EMBL" id="KAG7456560.1"/>
    </source>
</evidence>
<evidence type="ECO:0000256" key="4">
    <source>
        <dbReference type="RuleBase" id="RU361150"/>
    </source>
</evidence>
<keyword evidence="7" id="KW-1185">Reference proteome</keyword>
<dbReference type="SMART" id="SM00199">
    <property type="entry name" value="SCY"/>
    <property type="match status" value="1"/>
</dbReference>
<comment type="similarity">
    <text evidence="1 4">Belongs to the intercrine beta (chemokine CC) family.</text>
</comment>
<dbReference type="InterPro" id="IPR039809">
    <property type="entry name" value="Chemokine_b/g/d"/>
</dbReference>
<dbReference type="Gene3D" id="2.40.50.40">
    <property type="match status" value="1"/>
</dbReference>
<keyword evidence="3" id="KW-1015">Disulfide bond</keyword>
<dbReference type="AlphaFoldDB" id="A0A9D3PE45"/>
<dbReference type="EMBL" id="JAFDVH010000022">
    <property type="protein sequence ID" value="KAG7456560.1"/>
    <property type="molecule type" value="Genomic_DNA"/>
</dbReference>
<dbReference type="GO" id="GO:0005615">
    <property type="term" value="C:extracellular space"/>
    <property type="evidence" value="ECO:0007669"/>
    <property type="project" value="UniProtKB-KW"/>
</dbReference>
<dbReference type="PANTHER" id="PTHR12015">
    <property type="entry name" value="SMALL INDUCIBLE CYTOKINE A"/>
    <property type="match status" value="1"/>
</dbReference>
<comment type="subcellular location">
    <subcellularLocation>
        <location evidence="4">Secreted</location>
    </subcellularLocation>
</comment>
<feature type="domain" description="Chemokine interleukin-8-like" evidence="5">
    <location>
        <begin position="24"/>
        <end position="86"/>
    </location>
</feature>
<gene>
    <name evidence="6" type="ORF">MATL_G00237010</name>
</gene>
<dbReference type="PANTHER" id="PTHR12015:SF186">
    <property type="entry name" value="C-C MOTIF CHEMOKINE 21-LIKE-RELATED"/>
    <property type="match status" value="1"/>
</dbReference>
<evidence type="ECO:0000313" key="7">
    <source>
        <dbReference type="Proteomes" id="UP001046870"/>
    </source>
</evidence>
<dbReference type="InterPro" id="IPR000827">
    <property type="entry name" value="Chemokine_CC_CS"/>
</dbReference>
<protein>
    <recommendedName>
        <fullName evidence="4">C-C motif chemokine</fullName>
    </recommendedName>
</protein>
<proteinExistence type="inferred from homology"/>
<accession>A0A9D3PE45</accession>
<keyword evidence="4" id="KW-0964">Secreted</keyword>
<dbReference type="Proteomes" id="UP001046870">
    <property type="component" value="Chromosome 22"/>
</dbReference>
<feature type="signal peptide" evidence="4">
    <location>
        <begin position="1"/>
        <end position="20"/>
    </location>
</feature>
<keyword evidence="2 4" id="KW-0202">Cytokine</keyword>
<dbReference type="GO" id="GO:0008009">
    <property type="term" value="F:chemokine activity"/>
    <property type="evidence" value="ECO:0007669"/>
    <property type="project" value="InterPro"/>
</dbReference>
<evidence type="ECO:0000259" key="5">
    <source>
        <dbReference type="SMART" id="SM00199"/>
    </source>
</evidence>
<sequence length="102" mass="11828">MRFSAVILPLILACVYLTLAQGSYEDCCLRYVKNIGRRTRQMVISYRVQVTDGACNIPAIVFTLKRGRKFCADPNQKWVQHLMEKTDKKNSRKRHNLPKTIV</sequence>
<dbReference type="CDD" id="cd00169">
    <property type="entry name" value="Chemokine"/>
    <property type="match status" value="1"/>
</dbReference>
<keyword evidence="4" id="KW-0732">Signal</keyword>
<dbReference type="OrthoDB" id="9930747at2759"/>
<dbReference type="PROSITE" id="PS00472">
    <property type="entry name" value="SMALL_CYTOKINES_CC"/>
    <property type="match status" value="1"/>
</dbReference>
<dbReference type="GO" id="GO:0006955">
    <property type="term" value="P:immune response"/>
    <property type="evidence" value="ECO:0007669"/>
    <property type="project" value="InterPro"/>
</dbReference>
<feature type="chain" id="PRO_5039763959" description="C-C motif chemokine" evidence="4">
    <location>
        <begin position="21"/>
        <end position="102"/>
    </location>
</feature>
<evidence type="ECO:0000256" key="1">
    <source>
        <dbReference type="ARBA" id="ARBA00010868"/>
    </source>
</evidence>
<keyword evidence="4" id="KW-0145">Chemotaxis</keyword>
<name>A0A9D3PE45_MEGAT</name>
<dbReference type="InterPro" id="IPR001811">
    <property type="entry name" value="Chemokine_IL8-like_dom"/>
</dbReference>
<reference evidence="6" key="1">
    <citation type="submission" date="2021-01" db="EMBL/GenBank/DDBJ databases">
        <authorList>
            <person name="Zahm M."/>
            <person name="Roques C."/>
            <person name="Cabau C."/>
            <person name="Klopp C."/>
            <person name="Donnadieu C."/>
            <person name="Jouanno E."/>
            <person name="Lampietro C."/>
            <person name="Louis A."/>
            <person name="Herpin A."/>
            <person name="Echchiki A."/>
            <person name="Berthelot C."/>
            <person name="Parey E."/>
            <person name="Roest-Crollius H."/>
            <person name="Braasch I."/>
            <person name="Postlethwait J."/>
            <person name="Bobe J."/>
            <person name="Montfort J."/>
            <person name="Bouchez O."/>
            <person name="Begum T."/>
            <person name="Mejri S."/>
            <person name="Adams A."/>
            <person name="Chen W.-J."/>
            <person name="Guiguen Y."/>
        </authorList>
    </citation>
    <scope>NUCLEOTIDE SEQUENCE</scope>
    <source>
        <strain evidence="6">YG-15Mar2019-1</strain>
        <tissue evidence="6">Brain</tissue>
    </source>
</reference>